<name>A0A5C5VIL1_9BACT</name>
<keyword evidence="3" id="KW-1015">Disulfide bond</keyword>
<keyword evidence="6" id="KW-0732">Signal</keyword>
<dbReference type="InterPro" id="IPR050553">
    <property type="entry name" value="Thioredoxin_ResA/DsbE_sf"/>
</dbReference>
<organism evidence="8 9">
    <name type="scientific">Posidoniimonas corsicana</name>
    <dbReference type="NCBI Taxonomy" id="1938618"/>
    <lineage>
        <taxon>Bacteria</taxon>
        <taxon>Pseudomonadati</taxon>
        <taxon>Planctomycetota</taxon>
        <taxon>Planctomycetia</taxon>
        <taxon>Pirellulales</taxon>
        <taxon>Lacipirellulaceae</taxon>
        <taxon>Posidoniimonas</taxon>
    </lineage>
</organism>
<evidence type="ECO:0000256" key="3">
    <source>
        <dbReference type="ARBA" id="ARBA00023157"/>
    </source>
</evidence>
<keyword evidence="4" id="KW-0676">Redox-active center</keyword>
<evidence type="ECO:0000256" key="6">
    <source>
        <dbReference type="SAM" id="SignalP"/>
    </source>
</evidence>
<reference evidence="8 9" key="1">
    <citation type="submission" date="2019-02" db="EMBL/GenBank/DDBJ databases">
        <title>Deep-cultivation of Planctomycetes and their phenomic and genomic characterization uncovers novel biology.</title>
        <authorList>
            <person name="Wiegand S."/>
            <person name="Jogler M."/>
            <person name="Boedeker C."/>
            <person name="Pinto D."/>
            <person name="Vollmers J."/>
            <person name="Rivas-Marin E."/>
            <person name="Kohn T."/>
            <person name="Peeters S.H."/>
            <person name="Heuer A."/>
            <person name="Rast P."/>
            <person name="Oberbeckmann S."/>
            <person name="Bunk B."/>
            <person name="Jeske O."/>
            <person name="Meyerdierks A."/>
            <person name="Storesund J.E."/>
            <person name="Kallscheuer N."/>
            <person name="Luecker S."/>
            <person name="Lage O.M."/>
            <person name="Pohl T."/>
            <person name="Merkel B.J."/>
            <person name="Hornburger P."/>
            <person name="Mueller R.-W."/>
            <person name="Bruemmer F."/>
            <person name="Labrenz M."/>
            <person name="Spormann A.M."/>
            <person name="Op Den Camp H."/>
            <person name="Overmann J."/>
            <person name="Amann R."/>
            <person name="Jetten M.S.M."/>
            <person name="Mascher T."/>
            <person name="Medema M.H."/>
            <person name="Devos D.P."/>
            <person name="Kaster A.-K."/>
            <person name="Ovreas L."/>
            <person name="Rohde M."/>
            <person name="Galperin M.Y."/>
            <person name="Jogler C."/>
        </authorList>
    </citation>
    <scope>NUCLEOTIDE SEQUENCE [LARGE SCALE GENOMIC DNA]</scope>
    <source>
        <strain evidence="8 9">KOR34</strain>
    </source>
</reference>
<dbReference type="PANTHER" id="PTHR42852">
    <property type="entry name" value="THIOL:DISULFIDE INTERCHANGE PROTEIN DSBE"/>
    <property type="match status" value="1"/>
</dbReference>
<dbReference type="RefSeq" id="WP_146565032.1">
    <property type="nucleotide sequence ID" value="NZ_SIHJ01000001.1"/>
</dbReference>
<dbReference type="Pfam" id="PF08534">
    <property type="entry name" value="Redoxin"/>
    <property type="match status" value="1"/>
</dbReference>
<dbReference type="AlphaFoldDB" id="A0A5C5VIL1"/>
<dbReference type="CDD" id="cd02966">
    <property type="entry name" value="TlpA_like_family"/>
    <property type="match status" value="1"/>
</dbReference>
<dbReference type="PANTHER" id="PTHR42852:SF6">
    <property type="entry name" value="THIOL:DISULFIDE INTERCHANGE PROTEIN DSBE"/>
    <property type="match status" value="1"/>
</dbReference>
<evidence type="ECO:0000256" key="2">
    <source>
        <dbReference type="ARBA" id="ARBA00022748"/>
    </source>
</evidence>
<accession>A0A5C5VIL1</accession>
<dbReference type="InterPro" id="IPR013740">
    <property type="entry name" value="Redoxin"/>
</dbReference>
<evidence type="ECO:0000256" key="5">
    <source>
        <dbReference type="SAM" id="MobiDB-lite"/>
    </source>
</evidence>
<dbReference type="Gene3D" id="3.40.30.10">
    <property type="entry name" value="Glutaredoxin"/>
    <property type="match status" value="1"/>
</dbReference>
<keyword evidence="2" id="KW-0201">Cytochrome c-type biogenesis</keyword>
<dbReference type="PROSITE" id="PS51257">
    <property type="entry name" value="PROKAR_LIPOPROTEIN"/>
    <property type="match status" value="1"/>
</dbReference>
<dbReference type="GO" id="GO:0030313">
    <property type="term" value="C:cell envelope"/>
    <property type="evidence" value="ECO:0007669"/>
    <property type="project" value="UniProtKB-SubCell"/>
</dbReference>
<sequence precursor="true">MTRQFNLAAVFLLLVLILTALACGRVTASDAKPEPAPASKSMWDFQPELTVGDAAPSLAIEHWVHDGGGRYPHTTEFEPGKVYVVEFWATWCGPCIAAMPHVVELQKATADQGVQIISVSNEPLELVAAMMEKPVPSGEGKTYNELTSSYCLTTDPDSSVWDAYMKPSGSSGIPNAFVVGNDGKIEWVGHPMALDDPLQQVLADSWDRDAFADEFLTQKRLQAAATSIRSVALQGDLERARSMLKELVETAPTAALGEQASQLDAMLRSIEFQNALRGEPQKAIAMLTNLIEDADDKASKTMELSVAVLHAATPAGQVDPTVVESMLGHIGTALDGQPGRYQLGLMLITSELRQLTGDLDGAIAAVKQAIDAVGPDSPQASRLEGQLKKLQQKQSAEGEG</sequence>
<dbReference type="Gene3D" id="1.25.40.10">
    <property type="entry name" value="Tetratricopeptide repeat domain"/>
    <property type="match status" value="1"/>
</dbReference>
<evidence type="ECO:0000256" key="4">
    <source>
        <dbReference type="ARBA" id="ARBA00023284"/>
    </source>
</evidence>
<evidence type="ECO:0000256" key="1">
    <source>
        <dbReference type="ARBA" id="ARBA00004196"/>
    </source>
</evidence>
<dbReference type="SUPFAM" id="SSF52833">
    <property type="entry name" value="Thioredoxin-like"/>
    <property type="match status" value="1"/>
</dbReference>
<comment type="subcellular location">
    <subcellularLocation>
        <location evidence="1">Cell envelope</location>
    </subcellularLocation>
</comment>
<evidence type="ECO:0000259" key="7">
    <source>
        <dbReference type="PROSITE" id="PS51352"/>
    </source>
</evidence>
<feature type="signal peptide" evidence="6">
    <location>
        <begin position="1"/>
        <end position="22"/>
    </location>
</feature>
<dbReference type="InterPro" id="IPR011990">
    <property type="entry name" value="TPR-like_helical_dom_sf"/>
</dbReference>
<dbReference type="InterPro" id="IPR013766">
    <property type="entry name" value="Thioredoxin_domain"/>
</dbReference>
<feature type="domain" description="Thioredoxin" evidence="7">
    <location>
        <begin position="49"/>
        <end position="217"/>
    </location>
</feature>
<dbReference type="OrthoDB" id="9802923at2"/>
<dbReference type="InterPro" id="IPR036249">
    <property type="entry name" value="Thioredoxin-like_sf"/>
</dbReference>
<evidence type="ECO:0000313" key="8">
    <source>
        <dbReference type="EMBL" id="TWT37719.1"/>
    </source>
</evidence>
<dbReference type="EMBL" id="SIHJ01000001">
    <property type="protein sequence ID" value="TWT37719.1"/>
    <property type="molecule type" value="Genomic_DNA"/>
</dbReference>
<gene>
    <name evidence="8" type="primary">resA_5</name>
    <name evidence="8" type="ORF">KOR34_26810</name>
</gene>
<keyword evidence="9" id="KW-1185">Reference proteome</keyword>
<dbReference type="Proteomes" id="UP000316714">
    <property type="component" value="Unassembled WGS sequence"/>
</dbReference>
<dbReference type="GO" id="GO:0017004">
    <property type="term" value="P:cytochrome complex assembly"/>
    <property type="evidence" value="ECO:0007669"/>
    <property type="project" value="UniProtKB-KW"/>
</dbReference>
<proteinExistence type="predicted"/>
<dbReference type="GO" id="GO:0016491">
    <property type="term" value="F:oxidoreductase activity"/>
    <property type="evidence" value="ECO:0007669"/>
    <property type="project" value="InterPro"/>
</dbReference>
<evidence type="ECO:0000313" key="9">
    <source>
        <dbReference type="Proteomes" id="UP000316714"/>
    </source>
</evidence>
<feature type="chain" id="PRO_5022826070" evidence="6">
    <location>
        <begin position="23"/>
        <end position="400"/>
    </location>
</feature>
<feature type="region of interest" description="Disordered" evidence="5">
    <location>
        <begin position="374"/>
        <end position="400"/>
    </location>
</feature>
<protein>
    <submittedName>
        <fullName evidence="8">Thiol-disulfide oxidoreductase ResA</fullName>
    </submittedName>
</protein>
<comment type="caution">
    <text evidence="8">The sequence shown here is derived from an EMBL/GenBank/DDBJ whole genome shotgun (WGS) entry which is preliminary data.</text>
</comment>
<dbReference type="GO" id="GO:0006950">
    <property type="term" value="P:response to stress"/>
    <property type="evidence" value="ECO:0007669"/>
    <property type="project" value="UniProtKB-ARBA"/>
</dbReference>
<dbReference type="PROSITE" id="PS51352">
    <property type="entry name" value="THIOREDOXIN_2"/>
    <property type="match status" value="1"/>
</dbReference>